<organism evidence="6 7">
    <name type="scientific">Peronospora matthiolae</name>
    <dbReference type="NCBI Taxonomy" id="2874970"/>
    <lineage>
        <taxon>Eukaryota</taxon>
        <taxon>Sar</taxon>
        <taxon>Stramenopiles</taxon>
        <taxon>Oomycota</taxon>
        <taxon>Peronosporomycetes</taxon>
        <taxon>Peronosporales</taxon>
        <taxon>Peronosporaceae</taxon>
        <taxon>Peronospora</taxon>
    </lineage>
</organism>
<evidence type="ECO:0000256" key="1">
    <source>
        <dbReference type="ARBA" id="ARBA00004141"/>
    </source>
</evidence>
<feature type="transmembrane region" description="Helical" evidence="5">
    <location>
        <begin position="202"/>
        <end position="223"/>
    </location>
</feature>
<dbReference type="InterPro" id="IPR052786">
    <property type="entry name" value="Spore_wall_assembly"/>
</dbReference>
<evidence type="ECO:0000313" key="6">
    <source>
        <dbReference type="EMBL" id="CAK7942312.1"/>
    </source>
</evidence>
<protein>
    <submittedName>
        <fullName evidence="6">Uncharacterized protein</fullName>
    </submittedName>
</protein>
<comment type="caution">
    <text evidence="6">The sequence shown here is derived from an EMBL/GenBank/DDBJ whole genome shotgun (WGS) entry which is preliminary data.</text>
</comment>
<dbReference type="AlphaFoldDB" id="A0AAV1V7Q1"/>
<name>A0AAV1V7Q1_9STRA</name>
<dbReference type="Proteomes" id="UP001162060">
    <property type="component" value="Unassembled WGS sequence"/>
</dbReference>
<dbReference type="EMBL" id="CAKLBY020000270">
    <property type="protein sequence ID" value="CAK7942312.1"/>
    <property type="molecule type" value="Genomic_DNA"/>
</dbReference>
<gene>
    <name evidence="6" type="ORF">PM001_LOCUS27462</name>
</gene>
<dbReference type="PANTHER" id="PTHR34292">
    <property type="entry name" value="OUTER SPORE WALL PROTEIN LDS1"/>
    <property type="match status" value="1"/>
</dbReference>
<dbReference type="InterPro" id="IPR059112">
    <property type="entry name" value="CysZ/EI24"/>
</dbReference>
<dbReference type="Pfam" id="PF07264">
    <property type="entry name" value="EI24"/>
    <property type="match status" value="1"/>
</dbReference>
<feature type="transmembrane region" description="Helical" evidence="5">
    <location>
        <begin position="60"/>
        <end position="84"/>
    </location>
</feature>
<keyword evidence="3 5" id="KW-1133">Transmembrane helix</keyword>
<accession>A0AAV1V7Q1</accession>
<keyword evidence="2 5" id="KW-0812">Transmembrane</keyword>
<feature type="transmembrane region" description="Helical" evidence="5">
    <location>
        <begin position="132"/>
        <end position="154"/>
    </location>
</feature>
<evidence type="ECO:0000256" key="2">
    <source>
        <dbReference type="ARBA" id="ARBA00022692"/>
    </source>
</evidence>
<proteinExistence type="predicted"/>
<evidence type="ECO:0000256" key="5">
    <source>
        <dbReference type="SAM" id="Phobius"/>
    </source>
</evidence>
<reference evidence="6" key="1">
    <citation type="submission" date="2024-01" db="EMBL/GenBank/DDBJ databases">
        <authorList>
            <person name="Webb A."/>
        </authorList>
    </citation>
    <scope>NUCLEOTIDE SEQUENCE</scope>
    <source>
        <strain evidence="6">Pm1</strain>
    </source>
</reference>
<evidence type="ECO:0000313" key="7">
    <source>
        <dbReference type="Proteomes" id="UP001162060"/>
    </source>
</evidence>
<evidence type="ECO:0000256" key="3">
    <source>
        <dbReference type="ARBA" id="ARBA00022989"/>
    </source>
</evidence>
<dbReference type="PANTHER" id="PTHR34292:SF2">
    <property type="entry name" value="OUTER SPORE WALL PROTEIN LDS1"/>
    <property type="match status" value="1"/>
</dbReference>
<feature type="transmembrane region" description="Helical" evidence="5">
    <location>
        <begin position="21"/>
        <end position="45"/>
    </location>
</feature>
<evidence type="ECO:0000256" key="4">
    <source>
        <dbReference type="ARBA" id="ARBA00023136"/>
    </source>
</evidence>
<keyword evidence="4 5" id="KW-0472">Membrane</keyword>
<comment type="subcellular location">
    <subcellularLocation>
        <location evidence="1">Membrane</location>
        <topology evidence="1">Multi-pass membrane protein</topology>
    </subcellularLocation>
</comment>
<sequence length="265" mass="29671">MSTYVVQGLTHFLSHPALWRTALCPFLSTLLVAIAAIVVLLSVALRPQADSLEDAGVPLWLSWLLAVTLVLVEILIVTFAYKLLVMGHYQDKIFEQVMVARGYKDLVENTSQHAGWAWSCRSCCRVSVWRRLTLLVATLPLNMLPIVGSVIYAWKNGTILAWEYHLLYFEFKHLSYEEQRAFIEKHKVQYSSFGMQALLLEMMPVIGSVFVFTNAVGAALFAAHLEDEEDYDRVQGGGVQPGWDKSKCADSSAYNYSNVPSGGMV</sequence>